<dbReference type="Gene3D" id="3.60.15.10">
    <property type="entry name" value="Ribonuclease Z/Hydroxyacylglutathione hydrolase-like"/>
    <property type="match status" value="1"/>
</dbReference>
<name>A0AAV9XSB9_9PEZI</name>
<dbReference type="PANTHER" id="PTHR36142">
    <property type="entry name" value="METALLO-HYDROLASE/OXIDOREDUCTASE SUPERFAMILY PROTEIN"/>
    <property type="match status" value="1"/>
</dbReference>
<organism evidence="2 3">
    <name type="scientific">Orbilia ellipsospora</name>
    <dbReference type="NCBI Taxonomy" id="2528407"/>
    <lineage>
        <taxon>Eukaryota</taxon>
        <taxon>Fungi</taxon>
        <taxon>Dikarya</taxon>
        <taxon>Ascomycota</taxon>
        <taxon>Pezizomycotina</taxon>
        <taxon>Orbiliomycetes</taxon>
        <taxon>Orbiliales</taxon>
        <taxon>Orbiliaceae</taxon>
        <taxon>Orbilia</taxon>
    </lineage>
</organism>
<sequence length="370" mass="40968">MKPTFKFPYIASKLKQPNPPADNDDTKINPAKPIITHLNADTTWLLLLPYPSTSSPRPTGDKGRKYYRILFDPWLSGPQSDYFSWFSTQWHAVSPALGSIAQVEEFILSVDTESVDGKVDLVIISHEFTDHCHRGTLVELGKGVPVLVNDKAGGIVRSWGHFENVVEVGKFPKSVSTKMDSKPKSDTNGQSNSKGDGETWDWRAGGRVNVDNFIPDWIGITRLESPGNALYYHSSIMVVWQSSTDDGNGKVESIVYTPHGTVAETLETLNRCEPKVEVVGLLHGLHDVRVGLVRFKQLNLGMQNAIKAVKGVNGGEGVKYWIGTHDEVKKAGGIVGRMLWRREWKVDEVVDEAVRGCYVEVGNGESLVLE</sequence>
<protein>
    <recommendedName>
        <fullName evidence="4">Metallo-beta-lactamase domain-containing protein</fullName>
    </recommendedName>
</protein>
<dbReference type="EMBL" id="JAVHJO010000001">
    <property type="protein sequence ID" value="KAK6544481.1"/>
    <property type="molecule type" value="Genomic_DNA"/>
</dbReference>
<dbReference type="SUPFAM" id="SSF56281">
    <property type="entry name" value="Metallo-hydrolase/oxidoreductase"/>
    <property type="match status" value="1"/>
</dbReference>
<evidence type="ECO:0008006" key="4">
    <source>
        <dbReference type="Google" id="ProtNLM"/>
    </source>
</evidence>
<reference evidence="2 3" key="1">
    <citation type="submission" date="2019-10" db="EMBL/GenBank/DDBJ databases">
        <authorList>
            <person name="Palmer J.M."/>
        </authorList>
    </citation>
    <scope>NUCLEOTIDE SEQUENCE [LARGE SCALE GENOMIC DNA]</scope>
    <source>
        <strain evidence="2 3">TWF694</strain>
    </source>
</reference>
<dbReference type="Proteomes" id="UP001365542">
    <property type="component" value="Unassembled WGS sequence"/>
</dbReference>
<comment type="caution">
    <text evidence="2">The sequence shown here is derived from an EMBL/GenBank/DDBJ whole genome shotgun (WGS) entry which is preliminary data.</text>
</comment>
<evidence type="ECO:0000313" key="3">
    <source>
        <dbReference type="Proteomes" id="UP001365542"/>
    </source>
</evidence>
<dbReference type="PANTHER" id="PTHR36142:SF2">
    <property type="entry name" value="METALLO-HYDROLASE_OXIDOREDUCTASE SUPERFAMILY PROTEIN"/>
    <property type="match status" value="1"/>
</dbReference>
<accession>A0AAV9XSB9</accession>
<gene>
    <name evidence="2" type="ORF">TWF694_001175</name>
</gene>
<proteinExistence type="predicted"/>
<evidence type="ECO:0000313" key="2">
    <source>
        <dbReference type="EMBL" id="KAK6544481.1"/>
    </source>
</evidence>
<dbReference type="AlphaFoldDB" id="A0AAV9XSB9"/>
<feature type="region of interest" description="Disordered" evidence="1">
    <location>
        <begin position="175"/>
        <end position="201"/>
    </location>
</feature>
<dbReference type="InterPro" id="IPR036866">
    <property type="entry name" value="RibonucZ/Hydroxyglut_hydro"/>
</dbReference>
<keyword evidence="3" id="KW-1185">Reference proteome</keyword>
<evidence type="ECO:0000256" key="1">
    <source>
        <dbReference type="SAM" id="MobiDB-lite"/>
    </source>
</evidence>